<dbReference type="AlphaFoldDB" id="A0A1W2DYJ5"/>
<gene>
    <name evidence="2" type="ORF">SAMN06297251_11916</name>
</gene>
<feature type="chain" id="PRO_5012416051" description="Excalibur calcium-binding domain-containing protein" evidence="1">
    <location>
        <begin position="27"/>
        <end position="80"/>
    </location>
</feature>
<reference evidence="2 3" key="1">
    <citation type="submission" date="2017-04" db="EMBL/GenBank/DDBJ databases">
        <authorList>
            <person name="Afonso C.L."/>
            <person name="Miller P.J."/>
            <person name="Scott M.A."/>
            <person name="Spackman E."/>
            <person name="Goraichik I."/>
            <person name="Dimitrov K.M."/>
            <person name="Suarez D.L."/>
            <person name="Swayne D.E."/>
        </authorList>
    </citation>
    <scope>NUCLEOTIDE SEQUENCE [LARGE SCALE GENOMIC DNA]</scope>
    <source>
        <strain evidence="2 3">CGMCC 1.10972</strain>
    </source>
</reference>
<accession>A0A1W2DYJ5</accession>
<protein>
    <recommendedName>
        <fullName evidence="4">Excalibur calcium-binding domain-containing protein</fullName>
    </recommendedName>
</protein>
<dbReference type="RefSeq" id="WP_139798457.1">
    <property type="nucleotide sequence ID" value="NZ_FWXR01000019.1"/>
</dbReference>
<name>A0A1W2DYJ5_9HYPH</name>
<keyword evidence="3" id="KW-1185">Reference proteome</keyword>
<dbReference type="EMBL" id="FWXR01000019">
    <property type="protein sequence ID" value="SMD02574.1"/>
    <property type="molecule type" value="Genomic_DNA"/>
</dbReference>
<feature type="signal peptide" evidence="1">
    <location>
        <begin position="1"/>
        <end position="26"/>
    </location>
</feature>
<keyword evidence="1" id="KW-0732">Signal</keyword>
<evidence type="ECO:0000313" key="3">
    <source>
        <dbReference type="Proteomes" id="UP000192656"/>
    </source>
</evidence>
<dbReference type="STRING" id="937218.SAMN06297251_11916"/>
<evidence type="ECO:0000313" key="2">
    <source>
        <dbReference type="EMBL" id="SMD02574.1"/>
    </source>
</evidence>
<dbReference type="Proteomes" id="UP000192656">
    <property type="component" value="Unassembled WGS sequence"/>
</dbReference>
<evidence type="ECO:0008006" key="4">
    <source>
        <dbReference type="Google" id="ProtNLM"/>
    </source>
</evidence>
<dbReference type="OrthoDB" id="9805504at2"/>
<dbReference type="PROSITE" id="PS51257">
    <property type="entry name" value="PROKAR_LIPOPROTEIN"/>
    <property type="match status" value="1"/>
</dbReference>
<evidence type="ECO:0000256" key="1">
    <source>
        <dbReference type="SAM" id="SignalP"/>
    </source>
</evidence>
<organism evidence="2 3">
    <name type="scientific">Fulvimarina manganoxydans</name>
    <dbReference type="NCBI Taxonomy" id="937218"/>
    <lineage>
        <taxon>Bacteria</taxon>
        <taxon>Pseudomonadati</taxon>
        <taxon>Pseudomonadota</taxon>
        <taxon>Alphaproteobacteria</taxon>
        <taxon>Hyphomicrobiales</taxon>
        <taxon>Aurantimonadaceae</taxon>
        <taxon>Fulvimarina</taxon>
    </lineage>
</organism>
<proteinExistence type="predicted"/>
<sequence>MTLAHSRFVYAALILTTMAASSPAVAASCKSYSTCRQAVIAWCEGRHPGADRDHDGIPCENVCKSRSAVVAIMNEIGCQR</sequence>